<dbReference type="RefSeq" id="WP_163910632.1">
    <property type="nucleotide sequence ID" value="NZ_JAAAXX010000002.1"/>
</dbReference>
<dbReference type="AlphaFoldDB" id="A0A6L5BKW6"/>
<dbReference type="Proteomes" id="UP000475265">
    <property type="component" value="Unassembled WGS sequence"/>
</dbReference>
<evidence type="ECO:0000313" key="2">
    <source>
        <dbReference type="Proteomes" id="UP000475265"/>
    </source>
</evidence>
<comment type="caution">
    <text evidence="1">The sequence shown here is derived from an EMBL/GenBank/DDBJ whole genome shotgun (WGS) entry which is preliminary data.</text>
</comment>
<evidence type="ECO:0000313" key="1">
    <source>
        <dbReference type="EMBL" id="KAF2389306.1"/>
    </source>
</evidence>
<dbReference type="EMBL" id="JAAAXX010000002">
    <property type="protein sequence ID" value="KAF2389306.1"/>
    <property type="molecule type" value="Genomic_DNA"/>
</dbReference>
<proteinExistence type="predicted"/>
<sequence>MFNQGHATTLFILLFIQPRVAAEKGTDLFMQISSPKPRKIRKYFGKGIFIVALLSSCIGLANASDFMVLNRDVTGDGSIDQIKLIDSNAEFYELTVESNGKEILKNENLVPKTLKNSGGLEIFQGLSVVDGDISIRYLFCSPSNSVCYLRNIISDFKGGQFVFSREETVSSADQIALVSTFFQKPTVPLKSLSYQSLLENNDNAMKLFANTYGSCVVEMDGDSLVKISDELEKDSPNEWVLEKGCVTPALVVALQVKKYLSPKAASKYFSLSDAASMDK</sequence>
<reference evidence="1 2" key="1">
    <citation type="submission" date="2019-12" db="EMBL/GenBank/DDBJ databases">
        <title>Endophytic bacteria associated with Panax ginseng seedlings.</title>
        <authorList>
            <person name="Park J.M."/>
            <person name="Shin R."/>
            <person name="Jo S.H."/>
        </authorList>
    </citation>
    <scope>NUCLEOTIDE SEQUENCE [LARGE SCALE GENOMIC DNA]</scope>
    <source>
        <strain evidence="1 2">PgKB32</strain>
    </source>
</reference>
<protein>
    <submittedName>
        <fullName evidence="1">Uncharacterized protein</fullName>
    </submittedName>
</protein>
<gene>
    <name evidence="1" type="ORF">FX983_03745</name>
</gene>
<organism evidence="1 2">
    <name type="scientific">Pseudomonas frederiksbergensis</name>
    <dbReference type="NCBI Taxonomy" id="104087"/>
    <lineage>
        <taxon>Bacteria</taxon>
        <taxon>Pseudomonadati</taxon>
        <taxon>Pseudomonadota</taxon>
        <taxon>Gammaproteobacteria</taxon>
        <taxon>Pseudomonadales</taxon>
        <taxon>Pseudomonadaceae</taxon>
        <taxon>Pseudomonas</taxon>
    </lineage>
</organism>
<name>A0A6L5BKW6_9PSED</name>
<accession>A0A6L5BKW6</accession>